<accession>A0A0C1F9I4</accession>
<keyword evidence="1" id="KW-0472">Membrane</keyword>
<dbReference type="STRING" id="266749.SAMN05421876_10387"/>
<evidence type="ECO:0000313" key="2">
    <source>
        <dbReference type="EMBL" id="KIA89797.1"/>
    </source>
</evidence>
<sequence length="389" mass="45200">MSDLDLLHFEQLKNEVQTQYLANHTPSFDDISKWKGIDIIYFQEDLRKIAKGNISEKSFYTYFKNSPVTKLPRIDMLNILCLYTGYVSWYDFKKNHLFADEILKEHEELEEAEIKKLESEVVNSEDLPAEDRKFEKSEKVAVNASINTVENIDLQNNNTENQNLKAISVKENSDKNTNPKSTISLVKKYLWLSISAILAILVGLLGFKDELFSKKFYYSFIDADRNSKINAELQVQIMKDNESPILYVAKPNEPFVYTTKSKTLKMVVSSPYYRTDTIQRNLENAPEAENIELKPNDYAIMLFYYSKSIKDLKKKRVTLNYLISDNALIYQVFDNQFYGVETMDKQRYINLVTLPSTSLEKLEVIDTQTDKAGKIVMIKFKIGTDEEKK</sequence>
<dbReference type="EMBL" id="JSYL01000002">
    <property type="protein sequence ID" value="KIA89797.1"/>
    <property type="molecule type" value="Genomic_DNA"/>
</dbReference>
<feature type="transmembrane region" description="Helical" evidence="1">
    <location>
        <begin position="189"/>
        <end position="207"/>
    </location>
</feature>
<evidence type="ECO:0000256" key="1">
    <source>
        <dbReference type="SAM" id="Phobius"/>
    </source>
</evidence>
<dbReference type="OrthoDB" id="1272140at2"/>
<keyword evidence="3" id="KW-1185">Reference proteome</keyword>
<dbReference type="Proteomes" id="UP000031473">
    <property type="component" value="Unassembled WGS sequence"/>
</dbReference>
<keyword evidence="1" id="KW-1133">Transmembrane helix</keyword>
<proteinExistence type="predicted"/>
<protein>
    <submittedName>
        <fullName evidence="2">Uncharacterized protein</fullName>
    </submittedName>
</protein>
<comment type="caution">
    <text evidence="2">The sequence shown here is derived from an EMBL/GenBank/DDBJ whole genome shotgun (WGS) entry which is preliminary data.</text>
</comment>
<evidence type="ECO:0000313" key="3">
    <source>
        <dbReference type="Proteomes" id="UP000031473"/>
    </source>
</evidence>
<reference evidence="2 3" key="1">
    <citation type="submission" date="2014-10" db="EMBL/GenBank/DDBJ databases">
        <title>Kaistella jeonii genome.</title>
        <authorList>
            <person name="Clayton J.T."/>
            <person name="Newman J.D."/>
        </authorList>
    </citation>
    <scope>NUCLEOTIDE SEQUENCE [LARGE SCALE GENOMIC DNA]</scope>
    <source>
        <strain evidence="2 3">DSM 17048</strain>
    </source>
</reference>
<gene>
    <name evidence="2" type="ORF">OA86_04010</name>
</gene>
<keyword evidence="1" id="KW-0812">Transmembrane</keyword>
<dbReference type="RefSeq" id="WP_039349220.1">
    <property type="nucleotide sequence ID" value="NZ_FOLA01000003.1"/>
</dbReference>
<organism evidence="2 3">
    <name type="scientific">Kaistella jeonii</name>
    <dbReference type="NCBI Taxonomy" id="266749"/>
    <lineage>
        <taxon>Bacteria</taxon>
        <taxon>Pseudomonadati</taxon>
        <taxon>Bacteroidota</taxon>
        <taxon>Flavobacteriia</taxon>
        <taxon>Flavobacteriales</taxon>
        <taxon>Weeksellaceae</taxon>
        <taxon>Chryseobacterium group</taxon>
        <taxon>Kaistella</taxon>
    </lineage>
</organism>
<dbReference type="AlphaFoldDB" id="A0A0C1F9I4"/>
<name>A0A0C1F9I4_9FLAO</name>